<keyword evidence="2" id="KW-1185">Reference proteome</keyword>
<dbReference type="Proteomes" id="UP000558997">
    <property type="component" value="Unassembled WGS sequence"/>
</dbReference>
<organism evidence="1 2">
    <name type="scientific">Kribbella solani</name>
    <dbReference type="NCBI Taxonomy" id="236067"/>
    <lineage>
        <taxon>Bacteria</taxon>
        <taxon>Bacillati</taxon>
        <taxon>Actinomycetota</taxon>
        <taxon>Actinomycetes</taxon>
        <taxon>Propionibacteriales</taxon>
        <taxon>Kribbellaceae</taxon>
        <taxon>Kribbella</taxon>
    </lineage>
</organism>
<comment type="caution">
    <text evidence="1">The sequence shown here is derived from an EMBL/GenBank/DDBJ whole genome shotgun (WGS) entry which is preliminary data.</text>
</comment>
<evidence type="ECO:0000313" key="2">
    <source>
        <dbReference type="Proteomes" id="UP000558997"/>
    </source>
</evidence>
<evidence type="ECO:0008006" key="3">
    <source>
        <dbReference type="Google" id="ProtNLM"/>
    </source>
</evidence>
<sequence length="112" mass="12029">MTTRPTLLGYVRADALSCAEELAAATDSLVAFASAEGFTLGTVYTERDAAESAAFHALLDEVKRSEVRAVVVPTMNHLGLGAPGGTPAEMRQHLEFHHAQVWAARTVEHRTP</sequence>
<evidence type="ECO:0000313" key="1">
    <source>
        <dbReference type="EMBL" id="MBB5981539.1"/>
    </source>
</evidence>
<name>A0A841DTZ9_9ACTN</name>
<gene>
    <name evidence="1" type="ORF">HDA44_004880</name>
</gene>
<proteinExistence type="predicted"/>
<protein>
    <recommendedName>
        <fullName evidence="3">Recombinase family protein</fullName>
    </recommendedName>
</protein>
<dbReference type="AlphaFoldDB" id="A0A841DTZ9"/>
<reference evidence="1 2" key="1">
    <citation type="submission" date="2020-08" db="EMBL/GenBank/DDBJ databases">
        <title>Sequencing the genomes of 1000 actinobacteria strains.</title>
        <authorList>
            <person name="Klenk H.-P."/>
        </authorList>
    </citation>
    <scope>NUCLEOTIDE SEQUENCE [LARGE SCALE GENOMIC DNA]</scope>
    <source>
        <strain evidence="1 2">DSM 17294</strain>
    </source>
</reference>
<dbReference type="RefSeq" id="WP_184838115.1">
    <property type="nucleotide sequence ID" value="NZ_BAAAVN010000030.1"/>
</dbReference>
<accession>A0A841DTZ9</accession>
<dbReference type="EMBL" id="JACHNF010000001">
    <property type="protein sequence ID" value="MBB5981539.1"/>
    <property type="molecule type" value="Genomic_DNA"/>
</dbReference>